<feature type="compositionally biased region" description="Basic and acidic residues" evidence="1">
    <location>
        <begin position="25"/>
        <end position="34"/>
    </location>
</feature>
<evidence type="ECO:0000313" key="2">
    <source>
        <dbReference type="EMBL" id="KAK3790980.1"/>
    </source>
</evidence>
<evidence type="ECO:0000256" key="1">
    <source>
        <dbReference type="SAM" id="MobiDB-lite"/>
    </source>
</evidence>
<organism evidence="2 3">
    <name type="scientific">Elysia crispata</name>
    <name type="common">lettuce slug</name>
    <dbReference type="NCBI Taxonomy" id="231223"/>
    <lineage>
        <taxon>Eukaryota</taxon>
        <taxon>Metazoa</taxon>
        <taxon>Spiralia</taxon>
        <taxon>Lophotrochozoa</taxon>
        <taxon>Mollusca</taxon>
        <taxon>Gastropoda</taxon>
        <taxon>Heterobranchia</taxon>
        <taxon>Euthyneura</taxon>
        <taxon>Panpulmonata</taxon>
        <taxon>Sacoglossa</taxon>
        <taxon>Placobranchoidea</taxon>
        <taxon>Plakobranchidae</taxon>
        <taxon>Elysia</taxon>
    </lineage>
</organism>
<reference evidence="2" key="1">
    <citation type="journal article" date="2023" name="G3 (Bethesda)">
        <title>A reference genome for the long-term kleptoplast-retaining sea slug Elysia crispata morphotype clarki.</title>
        <authorList>
            <person name="Eastman K.E."/>
            <person name="Pendleton A.L."/>
            <person name="Shaikh M.A."/>
            <person name="Suttiyut T."/>
            <person name="Ogas R."/>
            <person name="Tomko P."/>
            <person name="Gavelis G."/>
            <person name="Widhalm J.R."/>
            <person name="Wisecaver J.H."/>
        </authorList>
    </citation>
    <scope>NUCLEOTIDE SEQUENCE</scope>
    <source>
        <strain evidence="2">ECLA1</strain>
    </source>
</reference>
<accession>A0AAE1E2B2</accession>
<sequence length="68" mass="7558">MVLGAGITYGDPLRCTKRRHGSNKSYREPKKTSGVDHGVQKQLQETVASTDRPRGRPCVDGVEYGRQK</sequence>
<name>A0AAE1E2B2_9GAST</name>
<feature type="region of interest" description="Disordered" evidence="1">
    <location>
        <begin position="1"/>
        <end position="68"/>
    </location>
</feature>
<proteinExistence type="predicted"/>
<comment type="caution">
    <text evidence="2">The sequence shown here is derived from an EMBL/GenBank/DDBJ whole genome shotgun (WGS) entry which is preliminary data.</text>
</comment>
<evidence type="ECO:0000313" key="3">
    <source>
        <dbReference type="Proteomes" id="UP001283361"/>
    </source>
</evidence>
<keyword evidence="3" id="KW-1185">Reference proteome</keyword>
<protein>
    <submittedName>
        <fullName evidence="2">Uncharacterized protein</fullName>
    </submittedName>
</protein>
<dbReference type="Proteomes" id="UP001283361">
    <property type="component" value="Unassembled WGS sequence"/>
</dbReference>
<gene>
    <name evidence="2" type="ORF">RRG08_018550</name>
</gene>
<dbReference type="AlphaFoldDB" id="A0AAE1E2B2"/>
<dbReference type="EMBL" id="JAWDGP010001493">
    <property type="protein sequence ID" value="KAK3790980.1"/>
    <property type="molecule type" value="Genomic_DNA"/>
</dbReference>